<sequence length="394" mass="41883">MSDAGHRDHQEIIIVKRRGGAHDEHHGGVWKIAFADFMTAMMAFFLVMWLTNSTDESTRTQVAQYFNPIQMTDSAPTSRGVDQKNVQSDVLSETEGALDVQVDGTPGGQPMAGDETGGEEQAMFRDPYAVLAEIAANSTSSGSGEREGVPDGSGLPGMNGGEAYRDPFDPQSWQLSPNMVESGGAVEDLPPPEFKTAVLPPEGAAASEGEAAAGGEIAASALPPEAAAEGEAETEAAPETEASAVADLKSDIEAELGQMGEGVPANVEVSQGEEGIMISLSDDFDSGMFSVGSAKPNGEAVAMMEKIANVLKTRAGRIVVRGHTDARPFKSENYDNWRLSTARAHMAYYMLTRGGLETERFQAIEGFADRKPKDAANPESDVNRRIEILLVEDV</sequence>
<dbReference type="EMBL" id="JAXLPB010000002">
    <property type="protein sequence ID" value="MDY8109061.1"/>
    <property type="molecule type" value="Genomic_DNA"/>
</dbReference>
<comment type="similarity">
    <text evidence="2">Belongs to the MotB family.</text>
</comment>
<evidence type="ECO:0000313" key="12">
    <source>
        <dbReference type="Proteomes" id="UP001294412"/>
    </source>
</evidence>
<comment type="subcellular location">
    <subcellularLocation>
        <location evidence="1">Cell membrane</location>
        <topology evidence="1">Single-pass membrane protein</topology>
    </subcellularLocation>
</comment>
<evidence type="ECO:0000256" key="8">
    <source>
        <dbReference type="SAM" id="MobiDB-lite"/>
    </source>
</evidence>
<keyword evidence="3" id="KW-1003">Cell membrane</keyword>
<dbReference type="CDD" id="cd07185">
    <property type="entry name" value="OmpA_C-like"/>
    <property type="match status" value="1"/>
</dbReference>
<feature type="compositionally biased region" description="Acidic residues" evidence="8">
    <location>
        <begin position="228"/>
        <end position="238"/>
    </location>
</feature>
<dbReference type="SUPFAM" id="SSF103088">
    <property type="entry name" value="OmpA-like"/>
    <property type="match status" value="1"/>
</dbReference>
<dbReference type="Gene3D" id="3.30.1330.60">
    <property type="entry name" value="OmpA-like domain"/>
    <property type="match status" value="1"/>
</dbReference>
<feature type="region of interest" description="Disordered" evidence="8">
    <location>
        <begin position="223"/>
        <end position="242"/>
    </location>
</feature>
<reference evidence="11 12" key="1">
    <citation type="submission" date="2023-12" db="EMBL/GenBank/DDBJ databases">
        <title>Description of Novel Strain Fulvimarina sp. 2208YS6-2-32 isolated from Uroteuthis (Photololigo) edulis.</title>
        <authorList>
            <person name="Park J.-S."/>
        </authorList>
    </citation>
    <scope>NUCLEOTIDE SEQUENCE [LARGE SCALE GENOMIC DNA]</scope>
    <source>
        <strain evidence="11 12">2208YS6-2-32</strain>
    </source>
</reference>
<keyword evidence="4 9" id="KW-0812">Transmembrane</keyword>
<proteinExistence type="inferred from homology"/>
<evidence type="ECO:0000256" key="9">
    <source>
        <dbReference type="SAM" id="Phobius"/>
    </source>
</evidence>
<dbReference type="PANTHER" id="PTHR30329:SF21">
    <property type="entry name" value="LIPOPROTEIN YIAD-RELATED"/>
    <property type="match status" value="1"/>
</dbReference>
<dbReference type="Proteomes" id="UP001294412">
    <property type="component" value="Unassembled WGS sequence"/>
</dbReference>
<dbReference type="PROSITE" id="PS51123">
    <property type="entry name" value="OMPA_2"/>
    <property type="match status" value="1"/>
</dbReference>
<dbReference type="PANTHER" id="PTHR30329">
    <property type="entry name" value="STATOR ELEMENT OF FLAGELLAR MOTOR COMPLEX"/>
    <property type="match status" value="1"/>
</dbReference>
<evidence type="ECO:0000256" key="3">
    <source>
        <dbReference type="ARBA" id="ARBA00022475"/>
    </source>
</evidence>
<comment type="caution">
    <text evidence="11">The sequence shown here is derived from an EMBL/GenBank/DDBJ whole genome shotgun (WGS) entry which is preliminary data.</text>
</comment>
<evidence type="ECO:0000256" key="6">
    <source>
        <dbReference type="ARBA" id="ARBA00023136"/>
    </source>
</evidence>
<evidence type="ECO:0000259" key="10">
    <source>
        <dbReference type="PROSITE" id="PS51123"/>
    </source>
</evidence>
<keyword evidence="12" id="KW-1185">Reference proteome</keyword>
<evidence type="ECO:0000256" key="4">
    <source>
        <dbReference type="ARBA" id="ARBA00022692"/>
    </source>
</evidence>
<feature type="region of interest" description="Disordered" evidence="8">
    <location>
        <begin position="96"/>
        <end position="119"/>
    </location>
</feature>
<evidence type="ECO:0000256" key="1">
    <source>
        <dbReference type="ARBA" id="ARBA00004162"/>
    </source>
</evidence>
<gene>
    <name evidence="11" type="ORF">U0C82_07875</name>
</gene>
<dbReference type="InterPro" id="IPR025713">
    <property type="entry name" value="MotB-like_N_dom"/>
</dbReference>
<keyword evidence="5 9" id="KW-1133">Transmembrane helix</keyword>
<evidence type="ECO:0000256" key="7">
    <source>
        <dbReference type="PROSITE-ProRule" id="PRU00473"/>
    </source>
</evidence>
<dbReference type="Pfam" id="PF00691">
    <property type="entry name" value="OmpA"/>
    <property type="match status" value="1"/>
</dbReference>
<dbReference type="InterPro" id="IPR050330">
    <property type="entry name" value="Bact_OuterMem_StrucFunc"/>
</dbReference>
<protein>
    <submittedName>
        <fullName evidence="11">MotB family protein</fullName>
    </submittedName>
</protein>
<keyword evidence="6 7" id="KW-0472">Membrane</keyword>
<dbReference type="RefSeq" id="WP_322186523.1">
    <property type="nucleotide sequence ID" value="NZ_JAXLPB010000002.1"/>
</dbReference>
<evidence type="ECO:0000256" key="5">
    <source>
        <dbReference type="ARBA" id="ARBA00022989"/>
    </source>
</evidence>
<feature type="domain" description="OmpA-like" evidence="10">
    <location>
        <begin position="276"/>
        <end position="394"/>
    </location>
</feature>
<organism evidence="11 12">
    <name type="scientific">Fulvimarina uroteuthidis</name>
    <dbReference type="NCBI Taxonomy" id="3098149"/>
    <lineage>
        <taxon>Bacteria</taxon>
        <taxon>Pseudomonadati</taxon>
        <taxon>Pseudomonadota</taxon>
        <taxon>Alphaproteobacteria</taxon>
        <taxon>Hyphomicrobiales</taxon>
        <taxon>Aurantimonadaceae</taxon>
        <taxon>Fulvimarina</taxon>
    </lineage>
</organism>
<accession>A0ABU5I1G3</accession>
<dbReference type="NCBIfam" id="NF004651">
    <property type="entry name" value="PRK05996.1"/>
    <property type="match status" value="1"/>
</dbReference>
<feature type="region of interest" description="Disordered" evidence="8">
    <location>
        <begin position="137"/>
        <end position="176"/>
    </location>
</feature>
<name>A0ABU5I1G3_9HYPH</name>
<dbReference type="InterPro" id="IPR006665">
    <property type="entry name" value="OmpA-like"/>
</dbReference>
<feature type="transmembrane region" description="Helical" evidence="9">
    <location>
        <begin position="28"/>
        <end position="50"/>
    </location>
</feature>
<evidence type="ECO:0000313" key="11">
    <source>
        <dbReference type="EMBL" id="MDY8109061.1"/>
    </source>
</evidence>
<dbReference type="InterPro" id="IPR036737">
    <property type="entry name" value="OmpA-like_sf"/>
</dbReference>
<dbReference type="Pfam" id="PF13677">
    <property type="entry name" value="MotB_plug"/>
    <property type="match status" value="1"/>
</dbReference>
<evidence type="ECO:0000256" key="2">
    <source>
        <dbReference type="ARBA" id="ARBA00008914"/>
    </source>
</evidence>